<name>A0ABX1E970_9PROT</name>
<evidence type="ECO:0000313" key="8">
    <source>
        <dbReference type="Proteomes" id="UP000787635"/>
    </source>
</evidence>
<dbReference type="RefSeq" id="WP_168034303.1">
    <property type="nucleotide sequence ID" value="NZ_JAAVNE010000048.1"/>
</dbReference>
<reference evidence="7 8" key="1">
    <citation type="submission" date="2020-03" db="EMBL/GenBank/DDBJ databases">
        <title>Roseomonas selenitidurans sp. nov. isolated from urban soil.</title>
        <authorList>
            <person name="Liu H."/>
        </authorList>
    </citation>
    <scope>NUCLEOTIDE SEQUENCE [LARGE SCALE GENOMIC DNA]</scope>
    <source>
        <strain evidence="7 8">BU-1</strain>
    </source>
</reference>
<dbReference type="PANTHER" id="PTHR42978:SF6">
    <property type="entry name" value="QUORUM-QUENCHING LACTONASE YTNP-RELATED"/>
    <property type="match status" value="1"/>
</dbReference>
<evidence type="ECO:0000259" key="6">
    <source>
        <dbReference type="SMART" id="SM00849"/>
    </source>
</evidence>
<evidence type="ECO:0000256" key="5">
    <source>
        <dbReference type="SAM" id="SignalP"/>
    </source>
</evidence>
<evidence type="ECO:0000256" key="2">
    <source>
        <dbReference type="ARBA" id="ARBA00022723"/>
    </source>
</evidence>
<organism evidence="7 8">
    <name type="scientific">Falsiroseomonas selenitidurans</name>
    <dbReference type="NCBI Taxonomy" id="2716335"/>
    <lineage>
        <taxon>Bacteria</taxon>
        <taxon>Pseudomonadati</taxon>
        <taxon>Pseudomonadota</taxon>
        <taxon>Alphaproteobacteria</taxon>
        <taxon>Acetobacterales</taxon>
        <taxon>Roseomonadaceae</taxon>
        <taxon>Falsiroseomonas</taxon>
    </lineage>
</organism>
<dbReference type="PANTHER" id="PTHR42978">
    <property type="entry name" value="QUORUM-QUENCHING LACTONASE YTNP-RELATED-RELATED"/>
    <property type="match status" value="1"/>
</dbReference>
<keyword evidence="2" id="KW-0479">Metal-binding</keyword>
<feature type="chain" id="PRO_5045067289" evidence="5">
    <location>
        <begin position="30"/>
        <end position="326"/>
    </location>
</feature>
<dbReference type="InterPro" id="IPR051013">
    <property type="entry name" value="MBL_superfamily_lactonases"/>
</dbReference>
<comment type="caution">
    <text evidence="7">The sequence shown here is derived from an EMBL/GenBank/DDBJ whole genome shotgun (WGS) entry which is preliminary data.</text>
</comment>
<dbReference type="Pfam" id="PF00753">
    <property type="entry name" value="Lactamase_B"/>
    <property type="match status" value="1"/>
</dbReference>
<dbReference type="Proteomes" id="UP000787635">
    <property type="component" value="Unassembled WGS sequence"/>
</dbReference>
<evidence type="ECO:0000256" key="3">
    <source>
        <dbReference type="ARBA" id="ARBA00022801"/>
    </source>
</evidence>
<feature type="signal peptide" evidence="5">
    <location>
        <begin position="1"/>
        <end position="29"/>
    </location>
</feature>
<evidence type="ECO:0000313" key="7">
    <source>
        <dbReference type="EMBL" id="NKC33581.1"/>
    </source>
</evidence>
<proteinExistence type="inferred from homology"/>
<evidence type="ECO:0000256" key="1">
    <source>
        <dbReference type="ARBA" id="ARBA00007749"/>
    </source>
</evidence>
<dbReference type="SUPFAM" id="SSF56281">
    <property type="entry name" value="Metallo-hydrolase/oxidoreductase"/>
    <property type="match status" value="1"/>
</dbReference>
<gene>
    <name evidence="7" type="ORF">HEQ75_22150</name>
</gene>
<accession>A0ABX1E970</accession>
<comment type="similarity">
    <text evidence="1">Belongs to the metallo-beta-lactamase superfamily.</text>
</comment>
<dbReference type="InterPro" id="IPR036866">
    <property type="entry name" value="RibonucZ/Hydroxyglut_hydro"/>
</dbReference>
<dbReference type="InterPro" id="IPR001279">
    <property type="entry name" value="Metallo-B-lactamas"/>
</dbReference>
<dbReference type="CDD" id="cd07720">
    <property type="entry name" value="OPHC2-like_MBL-fold"/>
    <property type="match status" value="1"/>
</dbReference>
<keyword evidence="3" id="KW-0378">Hydrolase</keyword>
<dbReference type="SMART" id="SM00849">
    <property type="entry name" value="Lactamase_B"/>
    <property type="match status" value="1"/>
</dbReference>
<evidence type="ECO:0000256" key="4">
    <source>
        <dbReference type="ARBA" id="ARBA00022833"/>
    </source>
</evidence>
<dbReference type="Gene3D" id="3.60.15.10">
    <property type="entry name" value="Ribonuclease Z/Hydroxyacylglutathione hydrolase-like"/>
    <property type="match status" value="1"/>
</dbReference>
<feature type="domain" description="Metallo-beta-lactamase" evidence="6">
    <location>
        <begin position="95"/>
        <end position="300"/>
    </location>
</feature>
<keyword evidence="4" id="KW-0862">Zinc</keyword>
<sequence length="326" mass="34641">MLTRRSGLRAAFGASLGAGLLARPGAGFAAAPQRGGQVAAWYRFRLGGFECTVVSDGAIALAPPHPTFGAGVATPEQVEQALRAAFLATDSLPVQLNCLVVNTGRALILLDAGVGPQPLFGPGTGRIAQALRAAGIEPAEIDLVAFTHAHPDHSWGIADAAGADIFPNARYAITARDFAAWTDEAMLAQPAPIRDFVAGTRALFLPRRERFTLMPPGAELVPGIRAVPTPGHTIGHASFLLEDGGRRLLVLGDVANHHVLALRRPDWPFAFDSDPALAAETRRRTLEMAARERLELLAYHFPWPGLGHVEAAGQGYAWTPSPWTWG</sequence>
<keyword evidence="8" id="KW-1185">Reference proteome</keyword>
<dbReference type="EMBL" id="JAAVNE010000048">
    <property type="protein sequence ID" value="NKC33581.1"/>
    <property type="molecule type" value="Genomic_DNA"/>
</dbReference>
<keyword evidence="5" id="KW-0732">Signal</keyword>
<protein>
    <submittedName>
        <fullName evidence="7">MBL fold metallo-hydrolase</fullName>
    </submittedName>
</protein>